<protein>
    <submittedName>
        <fullName evidence="1">Uncharacterized protein</fullName>
    </submittedName>
</protein>
<comment type="caution">
    <text evidence="1">The sequence shown here is derived from an EMBL/GenBank/DDBJ whole genome shotgun (WGS) entry which is preliminary data.</text>
</comment>
<keyword evidence="2" id="KW-1185">Reference proteome</keyword>
<gene>
    <name evidence="1" type="ORF">CAMGR0001_2501</name>
</gene>
<accession>C8PEL3</accession>
<proteinExistence type="predicted"/>
<dbReference type="Proteomes" id="UP000005709">
    <property type="component" value="Unassembled WGS sequence"/>
</dbReference>
<sequence length="45" mass="5225">MLKTLDYTGSLRETTILKIEILSMIKYKISISTKIQEILPENLKN</sequence>
<evidence type="ECO:0000313" key="2">
    <source>
        <dbReference type="Proteomes" id="UP000005709"/>
    </source>
</evidence>
<name>C8PEL3_9BACT</name>
<dbReference type="EMBL" id="ACYG01000009">
    <property type="protein sequence ID" value="EEV18491.1"/>
    <property type="molecule type" value="Genomic_DNA"/>
</dbReference>
<evidence type="ECO:0000313" key="1">
    <source>
        <dbReference type="EMBL" id="EEV18491.1"/>
    </source>
</evidence>
<reference evidence="1 2" key="1">
    <citation type="submission" date="2009-07" db="EMBL/GenBank/DDBJ databases">
        <authorList>
            <person name="Madupu R."/>
            <person name="Sebastian Y."/>
            <person name="Durkin A.S."/>
            <person name="Torralba M."/>
            <person name="Methe B."/>
            <person name="Sutton G.G."/>
            <person name="Strausberg R.L."/>
            <person name="Nelson K.E."/>
        </authorList>
    </citation>
    <scope>NUCLEOTIDE SEQUENCE [LARGE SCALE GENOMIC DNA]</scope>
    <source>
        <strain evidence="1 2">RM3268</strain>
    </source>
</reference>
<dbReference type="AlphaFoldDB" id="C8PEL3"/>
<organism evidence="1 2">
    <name type="scientific">Campylobacter gracilis RM3268</name>
    <dbReference type="NCBI Taxonomy" id="553220"/>
    <lineage>
        <taxon>Bacteria</taxon>
        <taxon>Pseudomonadati</taxon>
        <taxon>Campylobacterota</taxon>
        <taxon>Epsilonproteobacteria</taxon>
        <taxon>Campylobacterales</taxon>
        <taxon>Campylobacteraceae</taxon>
        <taxon>Campylobacter</taxon>
    </lineage>
</organism>